<dbReference type="AlphaFoldDB" id="C5RYW4"/>
<keyword evidence="2" id="KW-0680">Restriction system</keyword>
<dbReference type="eggNOG" id="COG0732">
    <property type="taxonomic scope" value="Bacteria"/>
</dbReference>
<protein>
    <recommendedName>
        <fullName evidence="4">Type I restriction modification DNA specificity domain-containing protein</fullName>
    </recommendedName>
</protein>
<comment type="caution">
    <text evidence="5">The sequence shown here is derived from an EMBL/GenBank/DDBJ whole genome shotgun (WGS) entry which is preliminary data.</text>
</comment>
<dbReference type="OrthoDB" id="9798929at2"/>
<organism evidence="5 6">
    <name type="scientific">Actinobacillus minor NM305</name>
    <dbReference type="NCBI Taxonomy" id="637911"/>
    <lineage>
        <taxon>Bacteria</taxon>
        <taxon>Pseudomonadati</taxon>
        <taxon>Pseudomonadota</taxon>
        <taxon>Gammaproteobacteria</taxon>
        <taxon>Pasteurellales</taxon>
        <taxon>Pasteurellaceae</taxon>
        <taxon>Actinobacillus</taxon>
    </lineage>
</organism>
<sequence length="376" mass="43557">MKYKLGDLIEPYTKSCNIHNLTLDDVSGINRDKEFFSPAKQIGVDTSKYKIVPPNYFACNLMHVGRDIVLPISLNTTNKDKIVSPAYTIFKVKDETLLLSEYLFIWLKSDEKDRYFWLFTDSSIRDGLSWEDMCNIELDLPPIEIQQKYVAVYQALLANQRAYETGLEDLKLVCDGYIEHLQHHTELQRIGNYLNKEEINNKNGKYTLNDVKGISIQKKFIETKANMENVSLKPYLLVKPEYFAYVTVTSRNSEKITIAHNNSGNTYLVSSSYEVFSVNKAQLLPEYLALFFNRSEFDRYARFHSWGSAREVFSWADLCEVKIPIPELPVQQAIVDIYKVLLERRQINEQLKQQIKQICPVLIRGATEEMVGQTVN</sequence>
<dbReference type="Gene3D" id="3.90.220.20">
    <property type="entry name" value="DNA methylase specificity domains"/>
    <property type="match status" value="2"/>
</dbReference>
<dbReference type="PANTHER" id="PTHR30408:SF13">
    <property type="entry name" value="TYPE I RESTRICTION ENZYME HINDI SPECIFICITY SUBUNIT"/>
    <property type="match status" value="1"/>
</dbReference>
<evidence type="ECO:0000256" key="2">
    <source>
        <dbReference type="ARBA" id="ARBA00022747"/>
    </source>
</evidence>
<dbReference type="GO" id="GO:0009307">
    <property type="term" value="P:DNA restriction-modification system"/>
    <property type="evidence" value="ECO:0007669"/>
    <property type="project" value="UniProtKB-KW"/>
</dbReference>
<evidence type="ECO:0000313" key="6">
    <source>
        <dbReference type="Proteomes" id="UP000005532"/>
    </source>
</evidence>
<dbReference type="RefSeq" id="WP_005822122.1">
    <property type="nucleotide sequence ID" value="NZ_ACQL01000023.1"/>
</dbReference>
<dbReference type="Proteomes" id="UP000005532">
    <property type="component" value="Unassembled WGS sequence"/>
</dbReference>
<reference evidence="5 6" key="1">
    <citation type="journal article" date="2010" name="Vet. Microbiol.">
        <title>Production of haemolysins by strains of the Actinobacillus minor/porcitonsillarum complex.</title>
        <authorList>
            <person name="Arya G."/>
            <person name="Niven D.F."/>
        </authorList>
    </citation>
    <scope>NUCLEOTIDE SEQUENCE [LARGE SCALE GENOMIC DNA]</scope>
    <source>
        <strain evidence="5 6">NM305</strain>
    </source>
</reference>
<dbReference type="InterPro" id="IPR044946">
    <property type="entry name" value="Restrct_endonuc_typeI_TRD_sf"/>
</dbReference>
<evidence type="ECO:0000313" key="5">
    <source>
        <dbReference type="EMBL" id="EER48151.1"/>
    </source>
</evidence>
<dbReference type="REBASE" id="29433">
    <property type="entry name" value="S.Ami305ORF4453P"/>
</dbReference>
<name>C5RYW4_9PAST</name>
<dbReference type="Pfam" id="PF01420">
    <property type="entry name" value="Methylase_S"/>
    <property type="match status" value="1"/>
</dbReference>
<comment type="similarity">
    <text evidence="1">Belongs to the type-I restriction system S methylase family.</text>
</comment>
<feature type="domain" description="Type I restriction modification DNA specificity" evidence="4">
    <location>
        <begin position="191"/>
        <end position="357"/>
    </location>
</feature>
<keyword evidence="3" id="KW-0238">DNA-binding</keyword>
<evidence type="ECO:0000256" key="3">
    <source>
        <dbReference type="ARBA" id="ARBA00023125"/>
    </source>
</evidence>
<gene>
    <name evidence="5" type="ORF">AM305_04463</name>
</gene>
<evidence type="ECO:0000259" key="4">
    <source>
        <dbReference type="Pfam" id="PF01420"/>
    </source>
</evidence>
<dbReference type="InterPro" id="IPR052021">
    <property type="entry name" value="Type-I_RS_S_subunit"/>
</dbReference>
<evidence type="ECO:0000256" key="1">
    <source>
        <dbReference type="ARBA" id="ARBA00010923"/>
    </source>
</evidence>
<dbReference type="EMBL" id="ACQL01000023">
    <property type="protein sequence ID" value="EER48151.1"/>
    <property type="molecule type" value="Genomic_DNA"/>
</dbReference>
<dbReference type="PANTHER" id="PTHR30408">
    <property type="entry name" value="TYPE-1 RESTRICTION ENZYME ECOKI SPECIFICITY PROTEIN"/>
    <property type="match status" value="1"/>
</dbReference>
<dbReference type="GO" id="GO:0003677">
    <property type="term" value="F:DNA binding"/>
    <property type="evidence" value="ECO:0007669"/>
    <property type="project" value="UniProtKB-KW"/>
</dbReference>
<proteinExistence type="inferred from homology"/>
<dbReference type="SUPFAM" id="SSF116734">
    <property type="entry name" value="DNA methylase specificity domain"/>
    <property type="match status" value="2"/>
</dbReference>
<accession>C5RYW4</accession>
<dbReference type="InterPro" id="IPR000055">
    <property type="entry name" value="Restrct_endonuc_typeI_TRD"/>
</dbReference>